<dbReference type="Pfam" id="PF08922">
    <property type="entry name" value="DUF1905"/>
    <property type="match status" value="1"/>
</dbReference>
<dbReference type="InterPro" id="IPR015018">
    <property type="entry name" value="DUF1905"/>
</dbReference>
<sequence>MITFKAEIERFDEMGEKSGWTYVFVPQVVANQIKAGCRKSFRVKGKLDQVQIEGVSLVPMGEGDFIMALNGTLRKKLKKEKGAVLELQLEEDTTFKIEMPEDLELCLSDEPHLLKNFLKQPKSHQNWYINWLNTAKTEPTRTKRIVKIVAAMDKDWDFGTMMRDGKPRPDDRTS</sequence>
<dbReference type="AlphaFoldDB" id="A0A1W1YYD7"/>
<reference evidence="2" key="1">
    <citation type="submission" date="2017-04" db="EMBL/GenBank/DDBJ databases">
        <authorList>
            <person name="Varghese N."/>
            <person name="Submissions S."/>
        </authorList>
    </citation>
    <scope>NUCLEOTIDE SEQUENCE [LARGE SCALE GENOMIC DNA]</scope>
    <source>
        <strain evidence="2">DSM 12126</strain>
    </source>
</reference>
<dbReference type="Gene3D" id="2.40.30.100">
    <property type="entry name" value="AF2212/PG0164-like"/>
    <property type="match status" value="1"/>
</dbReference>
<dbReference type="SUPFAM" id="SSF141694">
    <property type="entry name" value="AF2212/PG0164-like"/>
    <property type="match status" value="1"/>
</dbReference>
<dbReference type="EMBL" id="FWXT01000001">
    <property type="protein sequence ID" value="SMC41143.1"/>
    <property type="molecule type" value="Genomic_DNA"/>
</dbReference>
<gene>
    <name evidence="1" type="ORF">SAMN04488524_0278</name>
</gene>
<dbReference type="Pfam" id="PF13376">
    <property type="entry name" value="OmdA"/>
    <property type="match status" value="1"/>
</dbReference>
<organism evidence="1 2">
    <name type="scientific">Pedobacter africanus</name>
    <dbReference type="NCBI Taxonomy" id="151894"/>
    <lineage>
        <taxon>Bacteria</taxon>
        <taxon>Pseudomonadati</taxon>
        <taxon>Bacteroidota</taxon>
        <taxon>Sphingobacteriia</taxon>
        <taxon>Sphingobacteriales</taxon>
        <taxon>Sphingobacteriaceae</taxon>
        <taxon>Pedobacter</taxon>
    </lineage>
</organism>
<evidence type="ECO:0000313" key="2">
    <source>
        <dbReference type="Proteomes" id="UP000192756"/>
    </source>
</evidence>
<dbReference type="RefSeq" id="WP_084236631.1">
    <property type="nucleotide sequence ID" value="NZ_FWXT01000001.1"/>
</dbReference>
<proteinExistence type="predicted"/>
<dbReference type="OrthoDB" id="680797at2"/>
<name>A0A1W1YYD7_9SPHI</name>
<keyword evidence="2" id="KW-1185">Reference proteome</keyword>
<accession>A0A1W1YYD7</accession>
<dbReference type="InterPro" id="IPR037079">
    <property type="entry name" value="AF2212/PG0164-like_sf"/>
</dbReference>
<protein>
    <submittedName>
        <fullName evidence="1">Bacteriocin-protection, YdeI or OmpD-Associated</fullName>
    </submittedName>
</protein>
<evidence type="ECO:0000313" key="1">
    <source>
        <dbReference type="EMBL" id="SMC41143.1"/>
    </source>
</evidence>
<dbReference type="Proteomes" id="UP000192756">
    <property type="component" value="Unassembled WGS sequence"/>
</dbReference>
<dbReference type="STRING" id="151894.SAMN04488524_0278"/>